<organism evidence="1">
    <name type="scientific">Anguilla anguilla</name>
    <name type="common">European freshwater eel</name>
    <name type="synonym">Muraena anguilla</name>
    <dbReference type="NCBI Taxonomy" id="7936"/>
    <lineage>
        <taxon>Eukaryota</taxon>
        <taxon>Metazoa</taxon>
        <taxon>Chordata</taxon>
        <taxon>Craniata</taxon>
        <taxon>Vertebrata</taxon>
        <taxon>Euteleostomi</taxon>
        <taxon>Actinopterygii</taxon>
        <taxon>Neopterygii</taxon>
        <taxon>Teleostei</taxon>
        <taxon>Anguilliformes</taxon>
        <taxon>Anguillidae</taxon>
        <taxon>Anguilla</taxon>
    </lineage>
</organism>
<accession>A0A0E9QTW9</accession>
<reference evidence="1" key="1">
    <citation type="submission" date="2014-11" db="EMBL/GenBank/DDBJ databases">
        <authorList>
            <person name="Amaro Gonzalez C."/>
        </authorList>
    </citation>
    <scope>NUCLEOTIDE SEQUENCE</scope>
</reference>
<sequence>MFNYLKICKDYPYITPRTGFLFIKCVIISHCNIAQREWGRGTSSTSFISIPVFSDWLCFFPNQRQSCNINKYDSP</sequence>
<proteinExistence type="predicted"/>
<dbReference type="AlphaFoldDB" id="A0A0E9QTW9"/>
<evidence type="ECO:0000313" key="1">
    <source>
        <dbReference type="EMBL" id="JAH20411.1"/>
    </source>
</evidence>
<name>A0A0E9QTW9_ANGAN</name>
<protein>
    <submittedName>
        <fullName evidence="1">Uncharacterized protein</fullName>
    </submittedName>
</protein>
<reference evidence="1" key="2">
    <citation type="journal article" date="2015" name="Fish Shellfish Immunol.">
        <title>Early steps in the European eel (Anguilla anguilla)-Vibrio vulnificus interaction in the gills: Role of the RtxA13 toxin.</title>
        <authorList>
            <person name="Callol A."/>
            <person name="Pajuelo D."/>
            <person name="Ebbesson L."/>
            <person name="Teles M."/>
            <person name="MacKenzie S."/>
            <person name="Amaro C."/>
        </authorList>
    </citation>
    <scope>NUCLEOTIDE SEQUENCE</scope>
</reference>
<dbReference type="EMBL" id="GBXM01088166">
    <property type="protein sequence ID" value="JAH20411.1"/>
    <property type="molecule type" value="Transcribed_RNA"/>
</dbReference>